<organism evidence="2 3">
    <name type="scientific">Bursaphelenchus xylophilus</name>
    <name type="common">Pinewood nematode worm</name>
    <name type="synonym">Aphelenchoides xylophilus</name>
    <dbReference type="NCBI Taxonomy" id="6326"/>
    <lineage>
        <taxon>Eukaryota</taxon>
        <taxon>Metazoa</taxon>
        <taxon>Ecdysozoa</taxon>
        <taxon>Nematoda</taxon>
        <taxon>Chromadorea</taxon>
        <taxon>Rhabditida</taxon>
        <taxon>Tylenchina</taxon>
        <taxon>Tylenchomorpha</taxon>
        <taxon>Aphelenchoidea</taxon>
        <taxon>Aphelenchoididae</taxon>
        <taxon>Bursaphelenchus</taxon>
    </lineage>
</organism>
<dbReference type="SMR" id="A0A7I8XEU2"/>
<proteinExistence type="predicted"/>
<keyword evidence="3" id="KW-1185">Reference proteome</keyword>
<comment type="caution">
    <text evidence="2">The sequence shown here is derived from an EMBL/GenBank/DDBJ whole genome shotgun (WGS) entry which is preliminary data.</text>
</comment>
<dbReference type="InterPro" id="IPR052789">
    <property type="entry name" value="SSUH2_homolog"/>
</dbReference>
<dbReference type="AlphaFoldDB" id="A0A7I8XEU2"/>
<dbReference type="Proteomes" id="UP000582659">
    <property type="component" value="Unassembled WGS sequence"/>
</dbReference>
<feature type="region of interest" description="Disordered" evidence="1">
    <location>
        <begin position="1"/>
        <end position="31"/>
    </location>
</feature>
<reference evidence="2" key="1">
    <citation type="submission" date="2020-09" db="EMBL/GenBank/DDBJ databases">
        <authorList>
            <person name="Kikuchi T."/>
        </authorList>
    </citation>
    <scope>NUCLEOTIDE SEQUENCE</scope>
    <source>
        <strain evidence="2">Ka4C1</strain>
    </source>
</reference>
<sequence length="454" mass="50389">MDIDPYGSPTSASLSFNLCPPPRKSDNNRDEPIKYESINSLMPKLDDNLISTNLDFSFVPSAPKKYYEGCREIHETDIRNSLLVEAKRRKFWGHKAVEKMQFEEITHSCVYHYMLESFTETRSTAEASEPYNANRYAEQHGTDSIVTSLNPVSSNAINMFGNTSYALQNPWDYEVLPQGDFIGQTKVLELPSTSKLVSCQHCNAEGVAHCFHCRGFGTDKCGYCRGTGMKAGVAHPALYTHPMVGTFPNTDMSRGYPGAGSAIVRPPNFSGNKPYAVGTPVHFMAKAGLPPPGIGHHDLCLFCQGRGIKDCHHCKGQGKKTCSSCGGHGSVRQYTKLKVFFAVERSDYFTHSEVPEILLAQASGEVSLMETQSYLMPIKKFPVNEINEVSKKLLAQHMQKSLGACRVIKQRQTVEAIPVAKVHWKLGKKSGIFYVFGTEKLCYIPKSPTKCSIM</sequence>
<dbReference type="EMBL" id="CAJFCV020000004">
    <property type="protein sequence ID" value="CAG9113614.1"/>
    <property type="molecule type" value="Genomic_DNA"/>
</dbReference>
<gene>
    <name evidence="2" type="ORF">BXYJ_LOCUS8191</name>
</gene>
<dbReference type="EMBL" id="CAJFDI010000004">
    <property type="protein sequence ID" value="CAD5224732.1"/>
    <property type="molecule type" value="Genomic_DNA"/>
</dbReference>
<name>A0A7I8XEU2_BURXY</name>
<dbReference type="OrthoDB" id="3355217at2759"/>
<dbReference type="Proteomes" id="UP000659654">
    <property type="component" value="Unassembled WGS sequence"/>
</dbReference>
<evidence type="ECO:0000313" key="2">
    <source>
        <dbReference type="EMBL" id="CAD5224732.1"/>
    </source>
</evidence>
<evidence type="ECO:0000313" key="3">
    <source>
        <dbReference type="Proteomes" id="UP000659654"/>
    </source>
</evidence>
<accession>A0A7I8XEU2</accession>
<protein>
    <submittedName>
        <fullName evidence="2">(pine wood nematode) hypothetical protein</fullName>
    </submittedName>
</protein>
<dbReference type="PANTHER" id="PTHR48465:SF1">
    <property type="entry name" value="PROTEIN SSUH2 HOMOLOG"/>
    <property type="match status" value="1"/>
</dbReference>
<dbReference type="PANTHER" id="PTHR48465">
    <property type="entry name" value="PROTEIN SSUH2 HOMOLOG"/>
    <property type="match status" value="1"/>
</dbReference>
<evidence type="ECO:0000256" key="1">
    <source>
        <dbReference type="SAM" id="MobiDB-lite"/>
    </source>
</evidence>